<reference evidence="3" key="1">
    <citation type="journal article" date="2019" name="Int. J. Syst. Evol. Microbiol.">
        <title>The Global Catalogue of Microorganisms (GCM) 10K type strain sequencing project: providing services to taxonomists for standard genome sequencing and annotation.</title>
        <authorList>
            <consortium name="The Broad Institute Genomics Platform"/>
            <consortium name="The Broad Institute Genome Sequencing Center for Infectious Disease"/>
            <person name="Wu L."/>
            <person name="Ma J."/>
        </authorList>
    </citation>
    <scope>NUCLEOTIDE SEQUENCE [LARGE SCALE GENOMIC DNA]</scope>
    <source>
        <strain evidence="3">CCM 8980</strain>
    </source>
</reference>
<name>A0ABW4CFS5_9LACO</name>
<dbReference type="EMBL" id="JBHTOC010000006">
    <property type="protein sequence ID" value="MFD1429655.1"/>
    <property type="molecule type" value="Genomic_DNA"/>
</dbReference>
<evidence type="ECO:0000313" key="3">
    <source>
        <dbReference type="Proteomes" id="UP001597196"/>
    </source>
</evidence>
<gene>
    <name evidence="2" type="ORF">ACFQ4P_05265</name>
</gene>
<comment type="caution">
    <text evidence="2">The sequence shown here is derived from an EMBL/GenBank/DDBJ whole genome shotgun (WGS) entry which is preliminary data.</text>
</comment>
<dbReference type="Proteomes" id="UP001597196">
    <property type="component" value="Unassembled WGS sequence"/>
</dbReference>
<proteinExistence type="predicted"/>
<keyword evidence="3" id="KW-1185">Reference proteome</keyword>
<organism evidence="2 3">
    <name type="scientific">Lacticaseibacillus mingshuiensis</name>
    <dbReference type="NCBI Taxonomy" id="2799574"/>
    <lineage>
        <taxon>Bacteria</taxon>
        <taxon>Bacillati</taxon>
        <taxon>Bacillota</taxon>
        <taxon>Bacilli</taxon>
        <taxon>Lactobacillales</taxon>
        <taxon>Lactobacillaceae</taxon>
        <taxon>Lacticaseibacillus</taxon>
    </lineage>
</organism>
<sequence>MRKEVLLYPVIFKENNDDGHDITVTSSNIPGIETAPSARTKRTAHP</sequence>
<accession>A0ABW4CFS5</accession>
<dbReference type="RefSeq" id="WP_203628395.1">
    <property type="nucleotide sequence ID" value="NZ_BOLQ01000026.1"/>
</dbReference>
<evidence type="ECO:0000313" key="2">
    <source>
        <dbReference type="EMBL" id="MFD1429655.1"/>
    </source>
</evidence>
<feature type="region of interest" description="Disordered" evidence="1">
    <location>
        <begin position="17"/>
        <end position="46"/>
    </location>
</feature>
<evidence type="ECO:0000256" key="1">
    <source>
        <dbReference type="SAM" id="MobiDB-lite"/>
    </source>
</evidence>
<protein>
    <submittedName>
        <fullName evidence="2">Uncharacterized protein</fullName>
    </submittedName>
</protein>